<dbReference type="KEGG" id="jag:GJA_5328"/>
<gene>
    <name evidence="8" type="ORF">GJA_5328</name>
</gene>
<evidence type="ECO:0000313" key="8">
    <source>
        <dbReference type="EMBL" id="CDG85924.1"/>
    </source>
</evidence>
<dbReference type="STRING" id="1349767.GJA_5328"/>
<dbReference type="PROSITE" id="PS00194">
    <property type="entry name" value="THIOREDOXIN_1"/>
    <property type="match status" value="1"/>
</dbReference>
<dbReference type="SUPFAM" id="SSF52833">
    <property type="entry name" value="Thioredoxin-like"/>
    <property type="match status" value="1"/>
</dbReference>
<dbReference type="InterPro" id="IPR050824">
    <property type="entry name" value="Thiol_disulfide_DsbA"/>
</dbReference>
<evidence type="ECO:0000256" key="5">
    <source>
        <dbReference type="ARBA" id="ARBA00023284"/>
    </source>
</evidence>
<keyword evidence="9" id="KW-1185">Reference proteome</keyword>
<reference evidence="8 9" key="1">
    <citation type="journal article" date="2015" name="Genome Announc.">
        <title>Genome Sequence of Mushroom Soft-Rot Pathogen Janthinobacterium agaricidamnosum.</title>
        <authorList>
            <person name="Graupner K."/>
            <person name="Lackner G."/>
            <person name="Hertweck C."/>
        </authorList>
    </citation>
    <scope>NUCLEOTIDE SEQUENCE [LARGE SCALE GENOMIC DNA]</scope>
    <source>
        <strain evidence="9">NBRC 102515 / DSM 9628</strain>
    </source>
</reference>
<dbReference type="Pfam" id="PF01323">
    <property type="entry name" value="DSBA"/>
    <property type="match status" value="1"/>
</dbReference>
<accession>W0VAT5</accession>
<dbReference type="eggNOG" id="COG1651">
    <property type="taxonomic scope" value="Bacteria"/>
</dbReference>
<dbReference type="AlphaFoldDB" id="W0VAT5"/>
<dbReference type="Gene3D" id="3.40.30.10">
    <property type="entry name" value="Glutaredoxin"/>
    <property type="match status" value="1"/>
</dbReference>
<comment type="similarity">
    <text evidence="1">Belongs to the thioredoxin family. DsbA subfamily.</text>
</comment>
<keyword evidence="4" id="KW-1015">Disulfide bond</keyword>
<evidence type="ECO:0000256" key="2">
    <source>
        <dbReference type="ARBA" id="ARBA00013831"/>
    </source>
</evidence>
<protein>
    <recommendedName>
        <fullName evidence="2">Thiol:disulfide interchange protein DsbA</fullName>
    </recommendedName>
</protein>
<feature type="signal peptide" evidence="6">
    <location>
        <begin position="1"/>
        <end position="22"/>
    </location>
</feature>
<feature type="domain" description="DSBA-like thioredoxin" evidence="7">
    <location>
        <begin position="101"/>
        <end position="192"/>
    </location>
</feature>
<evidence type="ECO:0000256" key="4">
    <source>
        <dbReference type="ARBA" id="ARBA00023157"/>
    </source>
</evidence>
<feature type="chain" id="PRO_5004798703" description="Thiol:disulfide interchange protein DsbA" evidence="6">
    <location>
        <begin position="23"/>
        <end position="230"/>
    </location>
</feature>
<dbReference type="EMBL" id="HG322949">
    <property type="protein sequence ID" value="CDG85924.1"/>
    <property type="molecule type" value="Genomic_DNA"/>
</dbReference>
<proteinExistence type="inferred from homology"/>
<evidence type="ECO:0000256" key="1">
    <source>
        <dbReference type="ARBA" id="ARBA00005791"/>
    </source>
</evidence>
<evidence type="ECO:0000259" key="7">
    <source>
        <dbReference type="Pfam" id="PF01323"/>
    </source>
</evidence>
<evidence type="ECO:0000313" key="9">
    <source>
        <dbReference type="Proteomes" id="UP000027604"/>
    </source>
</evidence>
<dbReference type="PATRIC" id="fig|1349767.4.peg.1922"/>
<dbReference type="GO" id="GO:0016491">
    <property type="term" value="F:oxidoreductase activity"/>
    <property type="evidence" value="ECO:0007669"/>
    <property type="project" value="InterPro"/>
</dbReference>
<dbReference type="OrthoDB" id="9784896at2"/>
<dbReference type="PANTHER" id="PTHR35891">
    <property type="entry name" value="THIOL:DISULFIDE INTERCHANGE PROTEIN DSBA"/>
    <property type="match status" value="1"/>
</dbReference>
<evidence type="ECO:0000256" key="6">
    <source>
        <dbReference type="SAM" id="SignalP"/>
    </source>
</evidence>
<name>W0VAT5_9BURK</name>
<dbReference type="CDD" id="cd03019">
    <property type="entry name" value="DsbA_DsbA"/>
    <property type="match status" value="1"/>
</dbReference>
<organism evidence="8 9">
    <name type="scientific">Janthinobacterium agaricidamnosum NBRC 102515 = DSM 9628</name>
    <dbReference type="NCBI Taxonomy" id="1349767"/>
    <lineage>
        <taxon>Bacteria</taxon>
        <taxon>Pseudomonadati</taxon>
        <taxon>Pseudomonadota</taxon>
        <taxon>Betaproteobacteria</taxon>
        <taxon>Burkholderiales</taxon>
        <taxon>Oxalobacteraceae</taxon>
        <taxon>Janthinobacterium</taxon>
    </lineage>
</organism>
<dbReference type="PANTHER" id="PTHR35891:SF3">
    <property type="entry name" value="THIOL:DISULFIDE INTERCHANGE PROTEIN DSBL"/>
    <property type="match status" value="1"/>
</dbReference>
<keyword evidence="5" id="KW-0676">Redox-active center</keyword>
<dbReference type="InterPro" id="IPR023205">
    <property type="entry name" value="DsbA/DsbL"/>
</dbReference>
<dbReference type="RefSeq" id="WP_051781304.1">
    <property type="nucleotide sequence ID" value="NZ_BCTH01000020.1"/>
</dbReference>
<dbReference type="InterPro" id="IPR036249">
    <property type="entry name" value="Thioredoxin-like_sf"/>
</dbReference>
<evidence type="ECO:0000256" key="3">
    <source>
        <dbReference type="ARBA" id="ARBA00022729"/>
    </source>
</evidence>
<dbReference type="HOGENOM" id="CLU_088255_1_0_4"/>
<sequence>MRMTKLNLLIACLLLLAGLAAAWSVYFSTVREQQPAYLELPKPATPASAGKIEVIEFFWYGCPHCYKYNDVLDAWVAKHADRITLRRVPFAVRDKQIPQQKMYYAFDALGKLDDMHALIFEKIHLGHKPLNTDDSISVFAQEQRISKEQWQAAYQSPQVQEKIQEADRLQHDYKVERVPSVVIGGRYLTSPGMAGMKLPYWGQTDEMRYSAAEKIMDELLARVEQEGRLR</sequence>
<dbReference type="InterPro" id="IPR001853">
    <property type="entry name" value="DSBA-like_thioredoxin_dom"/>
</dbReference>
<dbReference type="Proteomes" id="UP000027604">
    <property type="component" value="Chromosome I"/>
</dbReference>
<dbReference type="InterPro" id="IPR017937">
    <property type="entry name" value="Thioredoxin_CS"/>
</dbReference>
<keyword evidence="3 6" id="KW-0732">Signal</keyword>